<dbReference type="Proteomes" id="UP001476798">
    <property type="component" value="Unassembled WGS sequence"/>
</dbReference>
<feature type="non-terminal residue" evidence="1">
    <location>
        <position position="58"/>
    </location>
</feature>
<comment type="caution">
    <text evidence="1">The sequence shown here is derived from an EMBL/GenBank/DDBJ whole genome shotgun (WGS) entry which is preliminary data.</text>
</comment>
<name>A0ABV0PM26_9TELE</name>
<reference evidence="1 2" key="1">
    <citation type="submission" date="2021-06" db="EMBL/GenBank/DDBJ databases">
        <authorList>
            <person name="Palmer J.M."/>
        </authorList>
    </citation>
    <scope>NUCLEOTIDE SEQUENCE [LARGE SCALE GENOMIC DNA]</scope>
    <source>
        <strain evidence="1 2">GA_2019</strain>
        <tissue evidence="1">Muscle</tissue>
    </source>
</reference>
<keyword evidence="2" id="KW-1185">Reference proteome</keyword>
<accession>A0ABV0PM26</accession>
<sequence length="58" mass="6276">DRELAVRPGTGPGPAVLTVHSLCCQTLFILPPDQAPSPPLPLHILPDYARRKPITLLL</sequence>
<organism evidence="1 2">
    <name type="scientific">Goodea atripinnis</name>
    <dbReference type="NCBI Taxonomy" id="208336"/>
    <lineage>
        <taxon>Eukaryota</taxon>
        <taxon>Metazoa</taxon>
        <taxon>Chordata</taxon>
        <taxon>Craniata</taxon>
        <taxon>Vertebrata</taxon>
        <taxon>Euteleostomi</taxon>
        <taxon>Actinopterygii</taxon>
        <taxon>Neopterygii</taxon>
        <taxon>Teleostei</taxon>
        <taxon>Neoteleostei</taxon>
        <taxon>Acanthomorphata</taxon>
        <taxon>Ovalentaria</taxon>
        <taxon>Atherinomorphae</taxon>
        <taxon>Cyprinodontiformes</taxon>
        <taxon>Goodeidae</taxon>
        <taxon>Goodea</taxon>
    </lineage>
</organism>
<gene>
    <name evidence="1" type="ORF">GOODEAATRI_008219</name>
</gene>
<evidence type="ECO:0000313" key="2">
    <source>
        <dbReference type="Proteomes" id="UP001476798"/>
    </source>
</evidence>
<protein>
    <submittedName>
        <fullName evidence="1">Uncharacterized protein</fullName>
    </submittedName>
</protein>
<feature type="non-terminal residue" evidence="1">
    <location>
        <position position="1"/>
    </location>
</feature>
<dbReference type="EMBL" id="JAHRIO010080396">
    <property type="protein sequence ID" value="MEQ2184461.1"/>
    <property type="molecule type" value="Genomic_DNA"/>
</dbReference>
<evidence type="ECO:0000313" key="1">
    <source>
        <dbReference type="EMBL" id="MEQ2184461.1"/>
    </source>
</evidence>
<proteinExistence type="predicted"/>